<evidence type="ECO:0000259" key="1">
    <source>
        <dbReference type="Pfam" id="PF00535"/>
    </source>
</evidence>
<protein>
    <submittedName>
        <fullName evidence="2">Glycosyl transferase family 2</fullName>
    </submittedName>
</protein>
<feature type="domain" description="Glycosyltransferase 2-like" evidence="1">
    <location>
        <begin position="7"/>
        <end position="135"/>
    </location>
</feature>
<reference evidence="2 3" key="1">
    <citation type="submission" date="2010-11" db="EMBL/GenBank/DDBJ databases">
        <title>Complete sequence of Halanaerobium sp. sapolanicus.</title>
        <authorList>
            <consortium name="US DOE Joint Genome Institute"/>
            <person name="Lucas S."/>
            <person name="Copeland A."/>
            <person name="Lapidus A."/>
            <person name="Cheng J.-F."/>
            <person name="Bruce D."/>
            <person name="Goodwin L."/>
            <person name="Pitluck S."/>
            <person name="Davenport K."/>
            <person name="Detter J.C."/>
            <person name="Han C."/>
            <person name="Tapia R."/>
            <person name="Land M."/>
            <person name="Hauser L."/>
            <person name="Jeffries C."/>
            <person name="Kyrpides N."/>
            <person name="Ivanova N."/>
            <person name="Mikhailova N."/>
            <person name="Begemann M.B."/>
            <person name="Mormile M.R."/>
            <person name="Wall J.D."/>
            <person name="Elias D.A."/>
            <person name="Woyke T."/>
        </authorList>
    </citation>
    <scope>NUCLEOTIDE SEQUENCE [LARGE SCALE GENOMIC DNA]</scope>
    <source>
        <strain evidence="3">sapolanicus</strain>
    </source>
</reference>
<dbReference type="CDD" id="cd04196">
    <property type="entry name" value="GT_2_like_d"/>
    <property type="match status" value="1"/>
</dbReference>
<keyword evidence="2" id="KW-0808">Transferase</keyword>
<dbReference type="InterPro" id="IPR029044">
    <property type="entry name" value="Nucleotide-diphossugar_trans"/>
</dbReference>
<reference evidence="2 3" key="2">
    <citation type="journal article" date="2011" name="J. Bacteriol.">
        <title>Complete Genome Sequence of the Haloalkaliphilic, Hydrogen Producing Halanaerobium hydrogenoformans.</title>
        <authorList>
            <person name="Brown S.D."/>
            <person name="Begemann M.B."/>
            <person name="Mormile M.R."/>
            <person name="Wall J.D."/>
            <person name="Han C.S."/>
            <person name="Goodwin L.A."/>
            <person name="Pitluck S."/>
            <person name="Land M.L."/>
            <person name="Hauser L.J."/>
            <person name="Elias D.A."/>
        </authorList>
    </citation>
    <scope>NUCLEOTIDE SEQUENCE [LARGE SCALE GENOMIC DNA]</scope>
    <source>
        <strain evidence="3">sapolanicus</strain>
    </source>
</reference>
<dbReference type="AlphaFoldDB" id="E4RM09"/>
<dbReference type="Gene3D" id="3.90.550.10">
    <property type="entry name" value="Spore Coat Polysaccharide Biosynthesis Protein SpsA, Chain A"/>
    <property type="match status" value="1"/>
</dbReference>
<dbReference type="GO" id="GO:0016758">
    <property type="term" value="F:hexosyltransferase activity"/>
    <property type="evidence" value="ECO:0007669"/>
    <property type="project" value="UniProtKB-ARBA"/>
</dbReference>
<dbReference type="STRING" id="656519.Halsa_0640"/>
<dbReference type="InterPro" id="IPR001173">
    <property type="entry name" value="Glyco_trans_2-like"/>
</dbReference>
<dbReference type="SUPFAM" id="SSF53448">
    <property type="entry name" value="Nucleotide-diphospho-sugar transferases"/>
    <property type="match status" value="1"/>
</dbReference>
<evidence type="ECO:0000313" key="3">
    <source>
        <dbReference type="Proteomes" id="UP000007434"/>
    </source>
</evidence>
<dbReference type="KEGG" id="has:Halsa_0640"/>
<organism evidence="2 3">
    <name type="scientific">Halanaerobium hydrogeniformans</name>
    <name type="common">Halanaerobium sp. (strain sapolanicus)</name>
    <dbReference type="NCBI Taxonomy" id="656519"/>
    <lineage>
        <taxon>Bacteria</taxon>
        <taxon>Bacillati</taxon>
        <taxon>Bacillota</taxon>
        <taxon>Clostridia</taxon>
        <taxon>Halanaerobiales</taxon>
        <taxon>Halanaerobiaceae</taxon>
        <taxon>Halanaerobium</taxon>
    </lineage>
</organism>
<accession>E4RM09</accession>
<name>E4RM09_HALHG</name>
<dbReference type="EMBL" id="CP002304">
    <property type="protein sequence ID" value="ADQ14092.1"/>
    <property type="molecule type" value="Genomic_DNA"/>
</dbReference>
<dbReference type="Proteomes" id="UP000007434">
    <property type="component" value="Chromosome"/>
</dbReference>
<keyword evidence="3" id="KW-1185">Reference proteome</keyword>
<dbReference type="Pfam" id="PF00535">
    <property type="entry name" value="Glycos_transf_2"/>
    <property type="match status" value="1"/>
</dbReference>
<evidence type="ECO:0000313" key="2">
    <source>
        <dbReference type="EMBL" id="ADQ14092.1"/>
    </source>
</evidence>
<dbReference type="RefSeq" id="WP_013405184.1">
    <property type="nucleotide sequence ID" value="NC_014654.1"/>
</dbReference>
<dbReference type="HOGENOM" id="CLU_025996_2_1_9"/>
<dbReference type="CAZy" id="GT2">
    <property type="family name" value="Glycosyltransferase Family 2"/>
</dbReference>
<gene>
    <name evidence="2" type="ordered locus">Halsa_0640</name>
</gene>
<dbReference type="PANTHER" id="PTHR22916:SF3">
    <property type="entry name" value="UDP-GLCNAC:BETAGAL BETA-1,3-N-ACETYLGLUCOSAMINYLTRANSFERASE-LIKE PROTEIN 1"/>
    <property type="match status" value="1"/>
</dbReference>
<sequence length="306" mass="35998">MHQKIDILLAVYNGEKFLAEQLESIINQSYKNWNLLIRDDNSKDDSLRIINKFQKRDQRITVIKDEIGNLGVNKNFQVLLNNSKAEYIAFADQDDYWLEEKIEMLYNKIKEIETKKTQPSLVHSDAFVADANLNIIANEFIGARALEKGLNKIIFSPFVQGASMLINKSLKKEVIDYLGDFKLYDYYISLINEAIGKRAYINQPLMYYRQHQNNLIGASPHILVKLWQKIIGGYNSISNDQYQMLNIIFNDFYDLIKYENKKYLEAYFRIINSNNILEMFNLIRKYKFSYCYGSIPLMIKILIEKK</sequence>
<dbReference type="PANTHER" id="PTHR22916">
    <property type="entry name" value="GLYCOSYLTRANSFERASE"/>
    <property type="match status" value="1"/>
</dbReference>
<dbReference type="OrthoDB" id="9785185at2"/>
<dbReference type="eggNOG" id="COG0463">
    <property type="taxonomic scope" value="Bacteria"/>
</dbReference>
<proteinExistence type="predicted"/>